<dbReference type="Pfam" id="PF22725">
    <property type="entry name" value="GFO_IDH_MocA_C3"/>
    <property type="match status" value="1"/>
</dbReference>
<dbReference type="EMBL" id="FOWD01000012">
    <property type="protein sequence ID" value="SFO18932.1"/>
    <property type="molecule type" value="Genomic_DNA"/>
</dbReference>
<proteinExistence type="inferred from homology"/>
<dbReference type="InterPro" id="IPR055170">
    <property type="entry name" value="GFO_IDH_MocA-like_dom"/>
</dbReference>
<evidence type="ECO:0000259" key="5">
    <source>
        <dbReference type="Pfam" id="PF22725"/>
    </source>
</evidence>
<dbReference type="InterPro" id="IPR000683">
    <property type="entry name" value="Gfo/Idh/MocA-like_OxRdtase_N"/>
</dbReference>
<keyword evidence="7" id="KW-1185">Reference proteome</keyword>
<evidence type="ECO:0000256" key="3">
    <source>
        <dbReference type="SAM" id="Phobius"/>
    </source>
</evidence>
<protein>
    <submittedName>
        <fullName evidence="6">Predicted dehydrogenase</fullName>
    </submittedName>
</protein>
<evidence type="ECO:0000313" key="6">
    <source>
        <dbReference type="EMBL" id="SFO18932.1"/>
    </source>
</evidence>
<feature type="domain" description="GFO/IDH/MocA-like oxidoreductase" evidence="5">
    <location>
        <begin position="129"/>
        <end position="245"/>
    </location>
</feature>
<evidence type="ECO:0000259" key="4">
    <source>
        <dbReference type="Pfam" id="PF01408"/>
    </source>
</evidence>
<dbReference type="GO" id="GO:0016491">
    <property type="term" value="F:oxidoreductase activity"/>
    <property type="evidence" value="ECO:0007669"/>
    <property type="project" value="UniProtKB-KW"/>
</dbReference>
<accession>A0A1I5F5C0</accession>
<dbReference type="AlphaFoldDB" id="A0A1I5F5C0"/>
<dbReference type="SUPFAM" id="SSF55347">
    <property type="entry name" value="Glyceraldehyde-3-phosphate dehydrogenase-like, C-terminal domain"/>
    <property type="match status" value="1"/>
</dbReference>
<dbReference type="Proteomes" id="UP000198806">
    <property type="component" value="Unassembled WGS sequence"/>
</dbReference>
<dbReference type="Pfam" id="PF01408">
    <property type="entry name" value="GFO_IDH_MocA"/>
    <property type="match status" value="1"/>
</dbReference>
<dbReference type="InterPro" id="IPR050984">
    <property type="entry name" value="Gfo/Idh/MocA_domain"/>
</dbReference>
<dbReference type="STRING" id="1527.SAMN04489757_11246"/>
<dbReference type="InterPro" id="IPR036291">
    <property type="entry name" value="NAD(P)-bd_dom_sf"/>
</dbReference>
<keyword evidence="3" id="KW-0812">Transmembrane</keyword>
<keyword evidence="2" id="KW-0560">Oxidoreductase</keyword>
<dbReference type="RefSeq" id="WP_091686129.1">
    <property type="nucleotide sequence ID" value="NZ_BAABFM010000014.1"/>
</dbReference>
<dbReference type="Gene3D" id="3.30.360.10">
    <property type="entry name" value="Dihydrodipicolinate Reductase, domain 2"/>
    <property type="match status" value="1"/>
</dbReference>
<sequence>MKWGIISTGTIAHNFAKTVGAMGGETEVYAVASRSQESAQAFADQYGIKKAYATYKELVEDDNVDIIYVATPHNLHYENMMLCLEHGKNILCEKSFTVTAEQAQKIYDLAKEKNLFVMEGFWTKYLPIYREVEKLIEEGVIGDIHMVTAQYGYCTAGARTLRKFDPALAGGTLLDIGVYAIGFAAMMLGYQPKSIQSLVKLNDVGTDEFSTIVMQYENGAIAQLTTAIQTTIPVLGCVYGSKGYINIPEFKNPDKIQVVLNDGTGYTIEKEVEINGYEYEIREAEQCLSEKRQYSEILTPDQSIAVMSMMDEVRSIWNMKFPFEK</sequence>
<keyword evidence="3" id="KW-0472">Membrane</keyword>
<comment type="similarity">
    <text evidence="1">Belongs to the Gfo/Idh/MocA family.</text>
</comment>
<keyword evidence="3" id="KW-1133">Transmembrane helix</keyword>
<dbReference type="GO" id="GO:0000166">
    <property type="term" value="F:nucleotide binding"/>
    <property type="evidence" value="ECO:0007669"/>
    <property type="project" value="InterPro"/>
</dbReference>
<feature type="domain" description="Gfo/Idh/MocA-like oxidoreductase N-terminal" evidence="4">
    <location>
        <begin position="2"/>
        <end position="121"/>
    </location>
</feature>
<dbReference type="SUPFAM" id="SSF51735">
    <property type="entry name" value="NAD(P)-binding Rossmann-fold domains"/>
    <property type="match status" value="1"/>
</dbReference>
<organism evidence="6 7">
    <name type="scientific">Anaerocolumna aminovalerica</name>
    <dbReference type="NCBI Taxonomy" id="1527"/>
    <lineage>
        <taxon>Bacteria</taxon>
        <taxon>Bacillati</taxon>
        <taxon>Bacillota</taxon>
        <taxon>Clostridia</taxon>
        <taxon>Lachnospirales</taxon>
        <taxon>Lachnospiraceae</taxon>
        <taxon>Anaerocolumna</taxon>
    </lineage>
</organism>
<evidence type="ECO:0000256" key="1">
    <source>
        <dbReference type="ARBA" id="ARBA00010928"/>
    </source>
</evidence>
<name>A0A1I5F5C0_9FIRM</name>
<dbReference type="PANTHER" id="PTHR22604:SF105">
    <property type="entry name" value="TRANS-1,2-DIHYDROBENZENE-1,2-DIOL DEHYDROGENASE"/>
    <property type="match status" value="1"/>
</dbReference>
<evidence type="ECO:0000256" key="2">
    <source>
        <dbReference type="ARBA" id="ARBA00023002"/>
    </source>
</evidence>
<dbReference type="Gene3D" id="3.40.50.720">
    <property type="entry name" value="NAD(P)-binding Rossmann-like Domain"/>
    <property type="match status" value="1"/>
</dbReference>
<gene>
    <name evidence="6" type="ORF">SAMN04489757_11246</name>
</gene>
<dbReference type="OrthoDB" id="9783105at2"/>
<feature type="transmembrane region" description="Helical" evidence="3">
    <location>
        <begin position="167"/>
        <end position="190"/>
    </location>
</feature>
<dbReference type="PANTHER" id="PTHR22604">
    <property type="entry name" value="OXIDOREDUCTASES"/>
    <property type="match status" value="1"/>
</dbReference>
<reference evidence="6 7" key="1">
    <citation type="submission" date="2016-10" db="EMBL/GenBank/DDBJ databases">
        <authorList>
            <person name="de Groot N.N."/>
        </authorList>
    </citation>
    <scope>NUCLEOTIDE SEQUENCE [LARGE SCALE GENOMIC DNA]</scope>
    <source>
        <strain evidence="6 7">DSM 1283</strain>
    </source>
</reference>
<evidence type="ECO:0000313" key="7">
    <source>
        <dbReference type="Proteomes" id="UP000198806"/>
    </source>
</evidence>